<keyword evidence="3" id="KW-1185">Reference proteome</keyword>
<feature type="region of interest" description="Disordered" evidence="1">
    <location>
        <begin position="106"/>
        <end position="151"/>
    </location>
</feature>
<feature type="compositionally biased region" description="Polar residues" evidence="1">
    <location>
        <begin position="111"/>
        <end position="130"/>
    </location>
</feature>
<name>A0A9J6H9W5_HAELO</name>
<comment type="caution">
    <text evidence="2">The sequence shown here is derived from an EMBL/GenBank/DDBJ whole genome shotgun (WGS) entry which is preliminary data.</text>
</comment>
<feature type="region of interest" description="Disordered" evidence="1">
    <location>
        <begin position="25"/>
        <end position="72"/>
    </location>
</feature>
<dbReference type="AlphaFoldDB" id="A0A9J6H9W5"/>
<feature type="compositionally biased region" description="Basic residues" evidence="1">
    <location>
        <begin position="58"/>
        <end position="72"/>
    </location>
</feature>
<proteinExistence type="predicted"/>
<protein>
    <recommendedName>
        <fullName evidence="4">Endonuclease/exonuclease/phosphatase domain-containing protein</fullName>
    </recommendedName>
</protein>
<feature type="compositionally biased region" description="Polar residues" evidence="1">
    <location>
        <begin position="265"/>
        <end position="275"/>
    </location>
</feature>
<sequence length="275" mass="31254">MKTTRSRISSMLYSKKCPAWQGYSHSHCNHPRPQTRPPNPIITSPSSVCDEADESPKRKARRAAVTKQARTRRWRPIRTSNHVFSLHLSSRTNRPLTSCLKCKSKRKSSSYNGSTKHSNSNCNLKPSNGTLIFKPNSPKQASPQNHNERKPKQTVIWQWSCTSFSNRNDDLLQFYQHFTIKPDIILLQELNGNAKAPGFISHKDPKGRSTATLIKNNLPATHHITPRENWNTHSQKSTPSRSTNTKEVSSYSSVIVDPERRNLGASMTRSPKQFD</sequence>
<dbReference type="EMBL" id="JABSTR010002520">
    <property type="protein sequence ID" value="KAH9384491.1"/>
    <property type="molecule type" value="Genomic_DNA"/>
</dbReference>
<dbReference type="Proteomes" id="UP000821853">
    <property type="component" value="Unassembled WGS sequence"/>
</dbReference>
<evidence type="ECO:0000313" key="3">
    <source>
        <dbReference type="Proteomes" id="UP000821853"/>
    </source>
</evidence>
<feature type="compositionally biased region" description="Polar residues" evidence="1">
    <location>
        <begin position="228"/>
        <end position="253"/>
    </location>
</feature>
<reference evidence="2 3" key="1">
    <citation type="journal article" date="2020" name="Cell">
        <title>Large-Scale Comparative Analyses of Tick Genomes Elucidate Their Genetic Diversity and Vector Capacities.</title>
        <authorList>
            <consortium name="Tick Genome and Microbiome Consortium (TIGMIC)"/>
            <person name="Jia N."/>
            <person name="Wang J."/>
            <person name="Shi W."/>
            <person name="Du L."/>
            <person name="Sun Y."/>
            <person name="Zhan W."/>
            <person name="Jiang J.F."/>
            <person name="Wang Q."/>
            <person name="Zhang B."/>
            <person name="Ji P."/>
            <person name="Bell-Sakyi L."/>
            <person name="Cui X.M."/>
            <person name="Yuan T.T."/>
            <person name="Jiang B.G."/>
            <person name="Yang W.F."/>
            <person name="Lam T.T."/>
            <person name="Chang Q.C."/>
            <person name="Ding S.J."/>
            <person name="Wang X.J."/>
            <person name="Zhu J.G."/>
            <person name="Ruan X.D."/>
            <person name="Zhao L."/>
            <person name="Wei J.T."/>
            <person name="Ye R.Z."/>
            <person name="Que T.C."/>
            <person name="Du C.H."/>
            <person name="Zhou Y.H."/>
            <person name="Cheng J.X."/>
            <person name="Dai P.F."/>
            <person name="Guo W.B."/>
            <person name="Han X.H."/>
            <person name="Huang E.J."/>
            <person name="Li L.F."/>
            <person name="Wei W."/>
            <person name="Gao Y.C."/>
            <person name="Liu J.Z."/>
            <person name="Shao H.Z."/>
            <person name="Wang X."/>
            <person name="Wang C.C."/>
            <person name="Yang T.C."/>
            <person name="Huo Q.B."/>
            <person name="Li W."/>
            <person name="Chen H.Y."/>
            <person name="Chen S.E."/>
            <person name="Zhou L.G."/>
            <person name="Ni X.B."/>
            <person name="Tian J.H."/>
            <person name="Sheng Y."/>
            <person name="Liu T."/>
            <person name="Pan Y.S."/>
            <person name="Xia L.Y."/>
            <person name="Li J."/>
            <person name="Zhao F."/>
            <person name="Cao W.C."/>
        </authorList>
    </citation>
    <scope>NUCLEOTIDE SEQUENCE [LARGE SCALE GENOMIC DNA]</scope>
    <source>
        <strain evidence="2">HaeL-2018</strain>
    </source>
</reference>
<gene>
    <name evidence="2" type="ORF">HPB48_026499</name>
</gene>
<accession>A0A9J6H9W5</accession>
<evidence type="ECO:0008006" key="4">
    <source>
        <dbReference type="Google" id="ProtNLM"/>
    </source>
</evidence>
<organism evidence="2 3">
    <name type="scientific">Haemaphysalis longicornis</name>
    <name type="common">Bush tick</name>
    <dbReference type="NCBI Taxonomy" id="44386"/>
    <lineage>
        <taxon>Eukaryota</taxon>
        <taxon>Metazoa</taxon>
        <taxon>Ecdysozoa</taxon>
        <taxon>Arthropoda</taxon>
        <taxon>Chelicerata</taxon>
        <taxon>Arachnida</taxon>
        <taxon>Acari</taxon>
        <taxon>Parasitiformes</taxon>
        <taxon>Ixodida</taxon>
        <taxon>Ixodoidea</taxon>
        <taxon>Ixodidae</taxon>
        <taxon>Haemaphysalinae</taxon>
        <taxon>Haemaphysalis</taxon>
    </lineage>
</organism>
<feature type="region of interest" description="Disordered" evidence="1">
    <location>
        <begin position="223"/>
        <end position="275"/>
    </location>
</feature>
<evidence type="ECO:0000313" key="2">
    <source>
        <dbReference type="EMBL" id="KAH9384491.1"/>
    </source>
</evidence>
<dbReference type="VEuPathDB" id="VectorBase:HLOH_060472"/>
<evidence type="ECO:0000256" key="1">
    <source>
        <dbReference type="SAM" id="MobiDB-lite"/>
    </source>
</evidence>